<comment type="caution">
    <text evidence="9">The sequence shown here is derived from an EMBL/GenBank/DDBJ whole genome shotgun (WGS) entry which is preliminary data.</text>
</comment>
<organism evidence="9 10">
    <name type="scientific">Hymenobacter negativus</name>
    <dbReference type="NCBI Taxonomy" id="2795026"/>
    <lineage>
        <taxon>Bacteria</taxon>
        <taxon>Pseudomonadati</taxon>
        <taxon>Bacteroidota</taxon>
        <taxon>Cytophagia</taxon>
        <taxon>Cytophagales</taxon>
        <taxon>Hymenobacteraceae</taxon>
        <taxon>Hymenobacter</taxon>
    </lineage>
</organism>
<keyword evidence="5 8" id="KW-0812">Transmembrane</keyword>
<feature type="transmembrane region" description="Helical" evidence="8">
    <location>
        <begin position="159"/>
        <end position="177"/>
    </location>
</feature>
<dbReference type="PANTHER" id="PTHR33908:SF11">
    <property type="entry name" value="MEMBRANE PROTEIN"/>
    <property type="match status" value="1"/>
</dbReference>
<dbReference type="RefSeq" id="WP_198075110.1">
    <property type="nucleotide sequence ID" value="NZ_JAEDAE010000003.1"/>
</dbReference>
<feature type="transmembrane region" description="Helical" evidence="8">
    <location>
        <begin position="12"/>
        <end position="28"/>
    </location>
</feature>
<proteinExistence type="predicted"/>
<dbReference type="Proteomes" id="UP000625631">
    <property type="component" value="Unassembled WGS sequence"/>
</dbReference>
<keyword evidence="2" id="KW-1003">Cell membrane</keyword>
<dbReference type="PANTHER" id="PTHR33908">
    <property type="entry name" value="MANNOSYLTRANSFERASE YKCB-RELATED"/>
    <property type="match status" value="1"/>
</dbReference>
<keyword evidence="7 8" id="KW-0472">Membrane</keyword>
<name>A0ABS0Q5S6_9BACT</name>
<accession>A0ABS0Q5S6</accession>
<evidence type="ECO:0000256" key="1">
    <source>
        <dbReference type="ARBA" id="ARBA00004651"/>
    </source>
</evidence>
<evidence type="ECO:0000256" key="5">
    <source>
        <dbReference type="ARBA" id="ARBA00022692"/>
    </source>
</evidence>
<keyword evidence="4" id="KW-0808">Transferase</keyword>
<gene>
    <name evidence="9" type="ORF">I7X13_08180</name>
</gene>
<evidence type="ECO:0000313" key="10">
    <source>
        <dbReference type="Proteomes" id="UP000625631"/>
    </source>
</evidence>
<evidence type="ECO:0000256" key="6">
    <source>
        <dbReference type="ARBA" id="ARBA00022989"/>
    </source>
</evidence>
<keyword evidence="10" id="KW-1185">Reference proteome</keyword>
<protein>
    <submittedName>
        <fullName evidence="9">Glycosyltransferase family 39 protein</fullName>
    </submittedName>
</protein>
<evidence type="ECO:0000313" key="9">
    <source>
        <dbReference type="EMBL" id="MBH8558020.1"/>
    </source>
</evidence>
<reference evidence="9 10" key="1">
    <citation type="submission" date="2020-12" db="EMBL/GenBank/DDBJ databases">
        <title>Hymenobacter sp.</title>
        <authorList>
            <person name="Kim M.K."/>
        </authorList>
    </citation>
    <scope>NUCLEOTIDE SEQUENCE [LARGE SCALE GENOMIC DNA]</scope>
    <source>
        <strain evidence="9 10">BT442</strain>
    </source>
</reference>
<evidence type="ECO:0000256" key="8">
    <source>
        <dbReference type="SAM" id="Phobius"/>
    </source>
</evidence>
<dbReference type="EMBL" id="JAEDAE010000003">
    <property type="protein sequence ID" value="MBH8558020.1"/>
    <property type="molecule type" value="Genomic_DNA"/>
</dbReference>
<sequence length="534" mass="59861">MGKIDDTKRRVAAGLFFGILLLLGPLLVRDYGMGWDERADRMVGYMSLRYVAQLLAPQVLAAGHFAGIHELATHGDADHGPVFQMLLAGLEIAFFRHDPRGAGWMRHLLTFGVFVAGVWAVYRLGRARFASWRWGLVGAALLVLSPRIFAEAFYNYKDIVFLSLFALAVLTLTRLLHRPTVRGALLHALVCALATDVRTMGILLPGLTVAFGALEMWARPDRRAALVRAGMWYLGALAPLVVLFWPFLWEAPVARFWACFGSFRRYRQTMKVFYLGELISCQRLPWHYLSVWLLVTTPVAYTALALGGAWAALRGLLARPTAWLRHTTNRQDLLFGTWLLGPLSIIVAIQSVVYDGWRHVYFIYPALVLLAVRGLRAGVQAWQAAPPASAGRRVGWLTGGLLALGMAHAVFRQIHDHPYQYGYFSFLPGPTAQRLFERDYWGVSGRDGLAWVLAHDPGATVTVSDTLPQKITLHNNSLLLPAAQRARLRFVPHTQARYFLGIYRWHPGPYEAQFGTPVHDIQVNGMTILTVFRR</sequence>
<feature type="transmembrane region" description="Helical" evidence="8">
    <location>
        <begin position="333"/>
        <end position="354"/>
    </location>
</feature>
<evidence type="ECO:0000256" key="4">
    <source>
        <dbReference type="ARBA" id="ARBA00022679"/>
    </source>
</evidence>
<keyword evidence="3" id="KW-0328">Glycosyltransferase</keyword>
<feature type="transmembrane region" description="Helical" evidence="8">
    <location>
        <begin position="134"/>
        <end position="153"/>
    </location>
</feature>
<feature type="transmembrane region" description="Helical" evidence="8">
    <location>
        <begin position="104"/>
        <end position="122"/>
    </location>
</feature>
<comment type="subcellular location">
    <subcellularLocation>
        <location evidence="1">Cell membrane</location>
        <topology evidence="1">Multi-pass membrane protein</topology>
    </subcellularLocation>
</comment>
<feature type="transmembrane region" description="Helical" evidence="8">
    <location>
        <begin position="394"/>
        <end position="411"/>
    </location>
</feature>
<feature type="transmembrane region" description="Helical" evidence="8">
    <location>
        <begin position="231"/>
        <end position="249"/>
    </location>
</feature>
<evidence type="ECO:0000256" key="3">
    <source>
        <dbReference type="ARBA" id="ARBA00022676"/>
    </source>
</evidence>
<evidence type="ECO:0000256" key="7">
    <source>
        <dbReference type="ARBA" id="ARBA00023136"/>
    </source>
</evidence>
<keyword evidence="6 8" id="KW-1133">Transmembrane helix</keyword>
<dbReference type="InterPro" id="IPR050297">
    <property type="entry name" value="LipidA_mod_glycosyltrf_83"/>
</dbReference>
<feature type="transmembrane region" description="Helical" evidence="8">
    <location>
        <begin position="291"/>
        <end position="313"/>
    </location>
</feature>
<feature type="transmembrane region" description="Helical" evidence="8">
    <location>
        <begin position="184"/>
        <end position="211"/>
    </location>
</feature>
<feature type="transmembrane region" description="Helical" evidence="8">
    <location>
        <begin position="361"/>
        <end position="382"/>
    </location>
</feature>
<evidence type="ECO:0000256" key="2">
    <source>
        <dbReference type="ARBA" id="ARBA00022475"/>
    </source>
</evidence>